<evidence type="ECO:0000313" key="3">
    <source>
        <dbReference type="Proteomes" id="UP000673691"/>
    </source>
</evidence>
<protein>
    <submittedName>
        <fullName evidence="2">Uncharacterized protein</fullName>
    </submittedName>
</protein>
<evidence type="ECO:0000256" key="1">
    <source>
        <dbReference type="SAM" id="MobiDB-lite"/>
    </source>
</evidence>
<organism evidence="2 3">
    <name type="scientific">Olpidium bornovanus</name>
    <dbReference type="NCBI Taxonomy" id="278681"/>
    <lineage>
        <taxon>Eukaryota</taxon>
        <taxon>Fungi</taxon>
        <taxon>Fungi incertae sedis</taxon>
        <taxon>Olpidiomycota</taxon>
        <taxon>Olpidiomycotina</taxon>
        <taxon>Olpidiomycetes</taxon>
        <taxon>Olpidiales</taxon>
        <taxon>Olpidiaceae</taxon>
        <taxon>Olpidium</taxon>
    </lineage>
</organism>
<dbReference type="EMBL" id="JAEFCI010006367">
    <property type="protein sequence ID" value="KAG5459738.1"/>
    <property type="molecule type" value="Genomic_DNA"/>
</dbReference>
<name>A0A8H7ZVD9_9FUNG</name>
<comment type="caution">
    <text evidence="2">The sequence shown here is derived from an EMBL/GenBank/DDBJ whole genome shotgun (WGS) entry which is preliminary data.</text>
</comment>
<sequence length="75" mass="7528">MFVIVASIAYFRQTVRPAQALGILLTFVGLWMYHSAKMETGGEGAGGGGGGGGAPEKASGAPANGTEGTEQRVSV</sequence>
<keyword evidence="3" id="KW-1185">Reference proteome</keyword>
<evidence type="ECO:0000313" key="2">
    <source>
        <dbReference type="EMBL" id="KAG5459738.1"/>
    </source>
</evidence>
<proteinExistence type="predicted"/>
<feature type="region of interest" description="Disordered" evidence="1">
    <location>
        <begin position="41"/>
        <end position="75"/>
    </location>
</feature>
<reference evidence="2 3" key="1">
    <citation type="journal article" name="Sci. Rep.">
        <title>Genome-scale phylogenetic analyses confirm Olpidium as the closest living zoosporic fungus to the non-flagellated, terrestrial fungi.</title>
        <authorList>
            <person name="Chang Y."/>
            <person name="Rochon D."/>
            <person name="Sekimoto S."/>
            <person name="Wang Y."/>
            <person name="Chovatia M."/>
            <person name="Sandor L."/>
            <person name="Salamov A."/>
            <person name="Grigoriev I.V."/>
            <person name="Stajich J.E."/>
            <person name="Spatafora J.W."/>
        </authorList>
    </citation>
    <scope>NUCLEOTIDE SEQUENCE [LARGE SCALE GENOMIC DNA]</scope>
    <source>
        <strain evidence="2">S191</strain>
    </source>
</reference>
<feature type="compositionally biased region" description="Polar residues" evidence="1">
    <location>
        <begin position="66"/>
        <end position="75"/>
    </location>
</feature>
<feature type="compositionally biased region" description="Gly residues" evidence="1">
    <location>
        <begin position="41"/>
        <end position="54"/>
    </location>
</feature>
<dbReference type="Proteomes" id="UP000673691">
    <property type="component" value="Unassembled WGS sequence"/>
</dbReference>
<dbReference type="OrthoDB" id="1588579at2759"/>
<gene>
    <name evidence="2" type="ORF">BJ554DRAFT_8312</name>
</gene>
<dbReference type="AlphaFoldDB" id="A0A8H7ZVD9"/>
<accession>A0A8H7ZVD9</accession>